<dbReference type="PANTHER" id="PTHR48277:SF1">
    <property type="entry name" value="MITOCHONDRIAL RIBOSOMAL PROTEIN S5"/>
    <property type="match status" value="1"/>
</dbReference>
<dbReference type="GO" id="GO:0005737">
    <property type="term" value="C:cytoplasm"/>
    <property type="evidence" value="ECO:0007669"/>
    <property type="project" value="UniProtKB-ARBA"/>
</dbReference>
<dbReference type="GO" id="GO:0005840">
    <property type="term" value="C:ribosome"/>
    <property type="evidence" value="ECO:0007669"/>
    <property type="project" value="UniProtKB-KW"/>
</dbReference>
<evidence type="ECO:0000256" key="4">
    <source>
        <dbReference type="ARBA" id="ARBA00035255"/>
    </source>
</evidence>
<feature type="domain" description="S5 DRBM" evidence="8">
    <location>
        <begin position="1"/>
        <end position="60"/>
    </location>
</feature>
<dbReference type="SUPFAM" id="SSF54768">
    <property type="entry name" value="dsRNA-binding domain-like"/>
    <property type="match status" value="1"/>
</dbReference>
<dbReference type="Pfam" id="PF00333">
    <property type="entry name" value="Ribosomal_S5"/>
    <property type="match status" value="1"/>
</dbReference>
<organism evidence="9 10">
    <name type="scientific">Candidatus Magasanikbacteria bacterium RIFOXYC2_FULL_42_28</name>
    <dbReference type="NCBI Taxonomy" id="1798704"/>
    <lineage>
        <taxon>Bacteria</taxon>
        <taxon>Candidatus Magasanikiibacteriota</taxon>
    </lineage>
</organism>
<dbReference type="AlphaFoldDB" id="A0A1F6NVC1"/>
<evidence type="ECO:0000256" key="3">
    <source>
        <dbReference type="ARBA" id="ARBA00023274"/>
    </source>
</evidence>
<dbReference type="InterPro" id="IPR005324">
    <property type="entry name" value="Ribosomal_uS5_C"/>
</dbReference>
<dbReference type="GO" id="GO:1990904">
    <property type="term" value="C:ribonucleoprotein complex"/>
    <property type="evidence" value="ECO:0007669"/>
    <property type="project" value="UniProtKB-UniRule"/>
</dbReference>
<sequence length="155" mass="16679">MLDLSRVTRVTEGGKQLSFRALVVVGDRRGRVGFGLEKGKDVQIGVDKATRQAKKHLIKVPMQNETIPHRIICKFKAAKVMLGPAPRGSGIIAGGAVRVVLELAGVPNVTSKILGHTKNKVAIVKATFGALEQLFPVRVKADLAPKKATVEKIKE</sequence>
<dbReference type="EMBL" id="MFQZ01000010">
    <property type="protein sequence ID" value="OGH87663.1"/>
    <property type="molecule type" value="Genomic_DNA"/>
</dbReference>
<dbReference type="PANTHER" id="PTHR48277">
    <property type="entry name" value="MITOCHONDRIAL RIBOSOMAL PROTEIN S5"/>
    <property type="match status" value="1"/>
</dbReference>
<proteinExistence type="inferred from homology"/>
<reference evidence="9 10" key="1">
    <citation type="journal article" date="2016" name="Nat. Commun.">
        <title>Thousands of microbial genomes shed light on interconnected biogeochemical processes in an aquifer system.</title>
        <authorList>
            <person name="Anantharaman K."/>
            <person name="Brown C.T."/>
            <person name="Hug L.A."/>
            <person name="Sharon I."/>
            <person name="Castelle C.J."/>
            <person name="Probst A.J."/>
            <person name="Thomas B.C."/>
            <person name="Singh A."/>
            <person name="Wilkins M.J."/>
            <person name="Karaoz U."/>
            <person name="Brodie E.L."/>
            <person name="Williams K.H."/>
            <person name="Hubbard S.S."/>
            <person name="Banfield J.F."/>
        </authorList>
    </citation>
    <scope>NUCLEOTIDE SEQUENCE [LARGE SCALE GENOMIC DNA]</scope>
</reference>
<dbReference type="Pfam" id="PF03719">
    <property type="entry name" value="Ribosomal_S5_C"/>
    <property type="match status" value="1"/>
</dbReference>
<dbReference type="InterPro" id="IPR000851">
    <property type="entry name" value="Ribosomal_uS5"/>
</dbReference>
<dbReference type="STRING" id="1798704.A3J93_03140"/>
<name>A0A1F6NVC1_9BACT</name>
<evidence type="ECO:0000259" key="8">
    <source>
        <dbReference type="PROSITE" id="PS50881"/>
    </source>
</evidence>
<evidence type="ECO:0000313" key="10">
    <source>
        <dbReference type="Proteomes" id="UP000177907"/>
    </source>
</evidence>
<comment type="caution">
    <text evidence="9">The sequence shown here is derived from an EMBL/GenBank/DDBJ whole genome shotgun (WGS) entry which is preliminary data.</text>
</comment>
<dbReference type="Gene3D" id="3.30.160.20">
    <property type="match status" value="1"/>
</dbReference>
<dbReference type="InterPro" id="IPR020568">
    <property type="entry name" value="Ribosomal_Su5_D2-typ_SF"/>
</dbReference>
<keyword evidence="2 6" id="KW-0689">Ribosomal protein</keyword>
<accession>A0A1F6NVC1</accession>
<protein>
    <recommendedName>
        <fullName evidence="4">Small ribosomal subunit protein uS5</fullName>
    </recommendedName>
    <alternativeName>
        <fullName evidence="5">30S ribosomal protein S5</fullName>
    </alternativeName>
</protein>
<dbReference type="FunFam" id="3.30.230.10:FF:000002">
    <property type="entry name" value="30S ribosomal protein S5"/>
    <property type="match status" value="1"/>
</dbReference>
<dbReference type="SUPFAM" id="SSF54211">
    <property type="entry name" value="Ribosomal protein S5 domain 2-like"/>
    <property type="match status" value="1"/>
</dbReference>
<dbReference type="GO" id="GO:0003735">
    <property type="term" value="F:structural constituent of ribosome"/>
    <property type="evidence" value="ECO:0007669"/>
    <property type="project" value="UniProtKB-UniRule"/>
</dbReference>
<evidence type="ECO:0000256" key="7">
    <source>
        <dbReference type="RuleBase" id="RU003823"/>
    </source>
</evidence>
<dbReference type="PROSITE" id="PS50881">
    <property type="entry name" value="S5_DSRBD"/>
    <property type="match status" value="1"/>
</dbReference>
<dbReference type="Gene3D" id="3.30.230.10">
    <property type="match status" value="1"/>
</dbReference>
<keyword evidence="3 6" id="KW-0687">Ribonucleoprotein</keyword>
<dbReference type="InterPro" id="IPR014721">
    <property type="entry name" value="Ribsml_uS5_D2-typ_fold_subgr"/>
</dbReference>
<gene>
    <name evidence="9" type="ORF">A3J93_03140</name>
</gene>
<comment type="similarity">
    <text evidence="1 7">Belongs to the universal ribosomal protein uS5 family.</text>
</comment>
<evidence type="ECO:0000256" key="5">
    <source>
        <dbReference type="ARBA" id="ARBA00035519"/>
    </source>
</evidence>
<dbReference type="GO" id="GO:0006412">
    <property type="term" value="P:translation"/>
    <property type="evidence" value="ECO:0007669"/>
    <property type="project" value="InterPro"/>
</dbReference>
<dbReference type="InterPro" id="IPR013810">
    <property type="entry name" value="Ribosomal_uS5_N"/>
</dbReference>
<evidence type="ECO:0000256" key="6">
    <source>
        <dbReference type="PROSITE-ProRule" id="PRU00268"/>
    </source>
</evidence>
<evidence type="ECO:0000256" key="2">
    <source>
        <dbReference type="ARBA" id="ARBA00022980"/>
    </source>
</evidence>
<evidence type="ECO:0000256" key="1">
    <source>
        <dbReference type="ARBA" id="ARBA00008945"/>
    </source>
</evidence>
<dbReference type="GO" id="GO:0003723">
    <property type="term" value="F:RNA binding"/>
    <property type="evidence" value="ECO:0007669"/>
    <property type="project" value="InterPro"/>
</dbReference>
<dbReference type="Proteomes" id="UP000177907">
    <property type="component" value="Unassembled WGS sequence"/>
</dbReference>
<evidence type="ECO:0000313" key="9">
    <source>
        <dbReference type="EMBL" id="OGH87663.1"/>
    </source>
</evidence>